<dbReference type="AlphaFoldDB" id="A0AAQ3Q308"/>
<evidence type="ECO:0000259" key="7">
    <source>
        <dbReference type="SMART" id="SM00322"/>
    </source>
</evidence>
<dbReference type="SUPFAM" id="SSF54791">
    <property type="entry name" value="Eukaryotic type KH-domain (KH-domain type I)"/>
    <property type="match status" value="1"/>
</dbReference>
<dbReference type="PROSITE" id="PS50084">
    <property type="entry name" value="KH_TYPE_1"/>
    <property type="match status" value="1"/>
</dbReference>
<gene>
    <name evidence="8" type="ORF">Cni_G02804</name>
</gene>
<feature type="region of interest" description="Disordered" evidence="6">
    <location>
        <begin position="871"/>
        <end position="910"/>
    </location>
</feature>
<keyword evidence="4 5" id="KW-0694">RNA-binding</keyword>
<evidence type="ECO:0000256" key="5">
    <source>
        <dbReference type="PROSITE-ProRule" id="PRU00117"/>
    </source>
</evidence>
<feature type="compositionally biased region" description="Polar residues" evidence="6">
    <location>
        <begin position="580"/>
        <end position="592"/>
    </location>
</feature>
<name>A0AAQ3Q308_9LILI</name>
<evidence type="ECO:0000256" key="1">
    <source>
        <dbReference type="ARBA" id="ARBA00022723"/>
    </source>
</evidence>
<reference evidence="8 9" key="1">
    <citation type="submission" date="2023-10" db="EMBL/GenBank/DDBJ databases">
        <title>Chromosome-scale genome assembly provides insights into flower coloration mechanisms of Canna indica.</title>
        <authorList>
            <person name="Li C."/>
        </authorList>
    </citation>
    <scope>NUCLEOTIDE SEQUENCE [LARGE SCALE GENOMIC DNA]</scope>
    <source>
        <tissue evidence="8">Flower</tissue>
    </source>
</reference>
<dbReference type="SMART" id="SM00322">
    <property type="entry name" value="KH"/>
    <property type="match status" value="1"/>
</dbReference>
<accession>A0AAQ3Q308</accession>
<dbReference type="GO" id="GO:0048024">
    <property type="term" value="P:regulation of mRNA splicing, via spliceosome"/>
    <property type="evidence" value="ECO:0007669"/>
    <property type="project" value="TreeGrafter"/>
</dbReference>
<dbReference type="Gene3D" id="3.30.1370.10">
    <property type="entry name" value="K Homology domain, type 1"/>
    <property type="match status" value="1"/>
</dbReference>
<dbReference type="InterPro" id="IPR047086">
    <property type="entry name" value="SF1-HH_sf"/>
</dbReference>
<evidence type="ECO:0000256" key="3">
    <source>
        <dbReference type="ARBA" id="ARBA00022833"/>
    </source>
</evidence>
<feature type="region of interest" description="Disordered" evidence="6">
    <location>
        <begin position="57"/>
        <end position="82"/>
    </location>
</feature>
<feature type="compositionally biased region" description="Low complexity" evidence="6">
    <location>
        <begin position="611"/>
        <end position="650"/>
    </location>
</feature>
<dbReference type="Pfam" id="PF22675">
    <property type="entry name" value="KH-I_KHDC4-BBP"/>
    <property type="match status" value="1"/>
</dbReference>
<feature type="region of interest" description="Disordered" evidence="6">
    <location>
        <begin position="1"/>
        <end position="29"/>
    </location>
</feature>
<feature type="compositionally biased region" description="Basic and acidic residues" evidence="6">
    <location>
        <begin position="882"/>
        <end position="896"/>
    </location>
</feature>
<keyword evidence="2" id="KW-0863">Zinc-finger</keyword>
<evidence type="ECO:0000256" key="6">
    <source>
        <dbReference type="SAM" id="MobiDB-lite"/>
    </source>
</evidence>
<feature type="region of interest" description="Disordered" evidence="6">
    <location>
        <begin position="111"/>
        <end position="139"/>
    </location>
</feature>
<feature type="compositionally biased region" description="Basic and acidic residues" evidence="6">
    <location>
        <begin position="63"/>
        <end position="73"/>
    </location>
</feature>
<keyword evidence="3" id="KW-0862">Zinc</keyword>
<dbReference type="PANTHER" id="PTHR11208">
    <property type="entry name" value="RNA-BINDING PROTEIN RELATED"/>
    <property type="match status" value="1"/>
</dbReference>
<dbReference type="InterPro" id="IPR045071">
    <property type="entry name" value="BBP-like"/>
</dbReference>
<feature type="compositionally biased region" description="Low complexity" evidence="6">
    <location>
        <begin position="9"/>
        <end position="29"/>
    </location>
</feature>
<dbReference type="GO" id="GO:0003729">
    <property type="term" value="F:mRNA binding"/>
    <property type="evidence" value="ECO:0007669"/>
    <property type="project" value="TreeGrafter"/>
</dbReference>
<dbReference type="Pfam" id="PF16275">
    <property type="entry name" value="SF1-HH"/>
    <property type="match status" value="1"/>
</dbReference>
<dbReference type="Gene3D" id="6.10.140.1790">
    <property type="match status" value="1"/>
</dbReference>
<dbReference type="InterPro" id="IPR036612">
    <property type="entry name" value="KH_dom_type_1_sf"/>
</dbReference>
<organism evidence="8 9">
    <name type="scientific">Canna indica</name>
    <name type="common">Indian-shot</name>
    <dbReference type="NCBI Taxonomy" id="4628"/>
    <lineage>
        <taxon>Eukaryota</taxon>
        <taxon>Viridiplantae</taxon>
        <taxon>Streptophyta</taxon>
        <taxon>Embryophyta</taxon>
        <taxon>Tracheophyta</taxon>
        <taxon>Spermatophyta</taxon>
        <taxon>Magnoliopsida</taxon>
        <taxon>Liliopsida</taxon>
        <taxon>Zingiberales</taxon>
        <taxon>Cannaceae</taxon>
        <taxon>Canna</taxon>
    </lineage>
</organism>
<evidence type="ECO:0000256" key="2">
    <source>
        <dbReference type="ARBA" id="ARBA00022771"/>
    </source>
</evidence>
<evidence type="ECO:0000313" key="9">
    <source>
        <dbReference type="Proteomes" id="UP001327560"/>
    </source>
</evidence>
<dbReference type="InterPro" id="IPR004087">
    <property type="entry name" value="KH_dom"/>
</dbReference>
<dbReference type="Proteomes" id="UP001327560">
    <property type="component" value="Chromosome 1"/>
</dbReference>
<sequence length="910" mass="96106">MAAKVDSTTSSHAQSTGSMSTSSTISASSPKISMFGAKSGFVIPKNKLSGSLVPIFRGGGKLDSGDPAKEETTKQAQRKTKWGPDHTLDAAVRKGRALAYQTRLEQITQQLKSGSSDIKDNENPLSAKHGMDDDSASQHIDKESLKLQLLELERREIIGEILRLNPSYKPPSDYRPVLKETDVPIPINAHPGYNFIGLLLGPGSNTQKRLEEETGAKIRVYGTKKGTREKHEITHLDKVEAKDAYEELHVNISAETYEKVDAAVALLELLFTPVSTSSALGSTSSTSLVASNVDNANINLKETPSSYMILTPDLNQGIAQPMLATAPTPLQYQPYAASWPPVAPSYVQPYPSSGFMPSFSNNSVRFPAPPIGPFGAWPYGGRPPTSVSSGAQLHQTMQQPLSQAPEPINHGQQPPAYPTMPATMPSFAASQPTPSGMMPPSTHPVSLNQPVPAPSDMSMRSQPLTTLPRAVNSGWSNAPQAVLLVQRSAFPPPSNPQLRSVPPISSPAIASVSYAPSSIVSGPLNTLPSQPNMPTGEANRPLVTNFAPVGFPSRPTATHFTPVMQTGPVSTPAMVPFSSGAPSPTMPSSNPVASHMLSQAPKPAPILPGSPAAVPQQPAALQNASLHGGQPQLPLPLQAPAQSPRPAQPLGSLPQLASVSIPGGMPGFSPATLPPNTIITPSLAAPKPPRPIAGDFTFQPLGTQVPLSSMPSRPNIHSAPFAAPQPPSFRPALQNSASSLNPQGFPGSMVMNQINPSQPVIRPPPSPVAPFSLDPTMVRPPPNLPAFSDTNSIRLMGPPSQMVPSFSSAPHLPNIPSMPGQPFIQTSPNQLHPANRPINSMVPVQQLGGKPPGYVTGVISSNVGGGQIYDPFSPTSVTSTPRKAEDNRMNVRKSETDSEYEDFMASVGVK</sequence>
<feature type="region of interest" description="Disordered" evidence="6">
    <location>
        <begin position="396"/>
        <end position="417"/>
    </location>
</feature>
<evidence type="ECO:0000313" key="8">
    <source>
        <dbReference type="EMBL" id="WOK94102.1"/>
    </source>
</evidence>
<protein>
    <recommendedName>
        <fullName evidence="7">K Homology domain-containing protein</fullName>
    </recommendedName>
</protein>
<dbReference type="GO" id="GO:0005634">
    <property type="term" value="C:nucleus"/>
    <property type="evidence" value="ECO:0007669"/>
    <property type="project" value="TreeGrafter"/>
</dbReference>
<keyword evidence="9" id="KW-1185">Reference proteome</keyword>
<dbReference type="GO" id="GO:0008270">
    <property type="term" value="F:zinc ion binding"/>
    <property type="evidence" value="ECO:0007669"/>
    <property type="project" value="UniProtKB-KW"/>
</dbReference>
<evidence type="ECO:0000256" key="4">
    <source>
        <dbReference type="ARBA" id="ARBA00022884"/>
    </source>
</evidence>
<feature type="domain" description="K Homology" evidence="7">
    <location>
        <begin position="177"/>
        <end position="272"/>
    </location>
</feature>
<dbReference type="EMBL" id="CP136890">
    <property type="protein sequence ID" value="WOK94102.1"/>
    <property type="molecule type" value="Genomic_DNA"/>
</dbReference>
<proteinExistence type="predicted"/>
<keyword evidence="1" id="KW-0479">Metal-binding</keyword>
<feature type="region of interest" description="Disordered" evidence="6">
    <location>
        <begin position="574"/>
        <end position="658"/>
    </location>
</feature>
<dbReference type="InterPro" id="IPR055256">
    <property type="entry name" value="KH_1_KHDC4/BBP-like"/>
</dbReference>
<dbReference type="PANTHER" id="PTHR11208:SF98">
    <property type="entry name" value="RNA-BINDING KH DOMAIN-CONTAINING PROTEIN"/>
    <property type="match status" value="1"/>
</dbReference>
<dbReference type="InterPro" id="IPR032570">
    <property type="entry name" value="SF1-HH"/>
</dbReference>